<keyword evidence="6" id="KW-0694">RNA-binding</keyword>
<dbReference type="AlphaFoldDB" id="A0A0P1BGJ5"/>
<dbReference type="FunFam" id="4.10.830.10:FF:000002">
    <property type="entry name" value="40S ribosomal protein S29"/>
    <property type="match status" value="1"/>
</dbReference>
<dbReference type="InterPro" id="IPR043140">
    <property type="entry name" value="Ribosomal_uS14_sf"/>
</dbReference>
<accession>A0A0P1BGJ5</accession>
<comment type="similarity">
    <text evidence="2">Belongs to the universal ribosomal protein uS14 family.</text>
</comment>
<evidence type="ECO:0000256" key="1">
    <source>
        <dbReference type="ARBA" id="ARBA00001947"/>
    </source>
</evidence>
<evidence type="ECO:0000256" key="8">
    <source>
        <dbReference type="ARBA" id="ARBA00023274"/>
    </source>
</evidence>
<dbReference type="PANTHER" id="PTHR12010:SF2">
    <property type="entry name" value="40S RIBOSOMAL PROTEIN S29"/>
    <property type="match status" value="1"/>
</dbReference>
<dbReference type="InterPro" id="IPR023676">
    <property type="entry name" value="Ribosomal_uS14_arc"/>
</dbReference>
<dbReference type="GO" id="GO:0019843">
    <property type="term" value="F:rRNA binding"/>
    <property type="evidence" value="ECO:0007669"/>
    <property type="project" value="UniProtKB-KW"/>
</dbReference>
<dbReference type="Pfam" id="PF00253">
    <property type="entry name" value="Ribosomal_S14"/>
    <property type="match status" value="1"/>
</dbReference>
<dbReference type="OrthoDB" id="10252683at2759"/>
<dbReference type="GO" id="GO:0002181">
    <property type="term" value="P:cytoplasmic translation"/>
    <property type="evidence" value="ECO:0007669"/>
    <property type="project" value="TreeGrafter"/>
</dbReference>
<organism evidence="9 10">
    <name type="scientific">Ceraceosorus bombacis</name>
    <dbReference type="NCBI Taxonomy" id="401625"/>
    <lineage>
        <taxon>Eukaryota</taxon>
        <taxon>Fungi</taxon>
        <taxon>Dikarya</taxon>
        <taxon>Basidiomycota</taxon>
        <taxon>Ustilaginomycotina</taxon>
        <taxon>Exobasidiomycetes</taxon>
        <taxon>Ceraceosorales</taxon>
        <taxon>Ceraceosoraceae</taxon>
        <taxon>Ceraceosorus</taxon>
    </lineage>
</organism>
<keyword evidence="10" id="KW-1185">Reference proteome</keyword>
<dbReference type="NCBIfam" id="NF004424">
    <property type="entry name" value="PRK05766.1"/>
    <property type="match status" value="1"/>
</dbReference>
<keyword evidence="4" id="KW-0699">rRNA-binding</keyword>
<dbReference type="Proteomes" id="UP000054845">
    <property type="component" value="Unassembled WGS sequence"/>
</dbReference>
<evidence type="ECO:0000256" key="5">
    <source>
        <dbReference type="ARBA" id="ARBA00022833"/>
    </source>
</evidence>
<keyword evidence="8" id="KW-0687">Ribonucleoprotein</keyword>
<dbReference type="STRING" id="401625.A0A0P1BGJ5"/>
<evidence type="ECO:0000256" key="3">
    <source>
        <dbReference type="ARBA" id="ARBA00022723"/>
    </source>
</evidence>
<keyword evidence="7 9" id="KW-0689">Ribosomal protein</keyword>
<evidence type="ECO:0000313" key="9">
    <source>
        <dbReference type="EMBL" id="CEH15219.1"/>
    </source>
</evidence>
<dbReference type="PANTHER" id="PTHR12010">
    <property type="entry name" value="40S RIBOSOMAL PROTEIN S29"/>
    <property type="match status" value="1"/>
</dbReference>
<dbReference type="PROSITE" id="PS00527">
    <property type="entry name" value="RIBOSOMAL_S14"/>
    <property type="match status" value="1"/>
</dbReference>
<proteinExistence type="inferred from homology"/>
<dbReference type="GO" id="GO:0022627">
    <property type="term" value="C:cytosolic small ribosomal subunit"/>
    <property type="evidence" value="ECO:0007669"/>
    <property type="project" value="TreeGrafter"/>
</dbReference>
<keyword evidence="3" id="KW-0479">Metal-binding</keyword>
<reference evidence="9 10" key="1">
    <citation type="submission" date="2014-09" db="EMBL/GenBank/DDBJ databases">
        <authorList>
            <person name="Magalhaes I.L.F."/>
            <person name="Oliveira U."/>
            <person name="Santos F.R."/>
            <person name="Vidigal T.H.D.A."/>
            <person name="Brescovit A.D."/>
            <person name="Santos A.J."/>
        </authorList>
    </citation>
    <scope>NUCLEOTIDE SEQUENCE [LARGE SCALE GENOMIC DNA]</scope>
</reference>
<dbReference type="EMBL" id="CCYA01000258">
    <property type="protein sequence ID" value="CEH15219.1"/>
    <property type="molecule type" value="Genomic_DNA"/>
</dbReference>
<dbReference type="HAMAP" id="MF_01364_A">
    <property type="entry name" value="Ribosomal_uS14_2_A"/>
    <property type="match status" value="1"/>
</dbReference>
<protein>
    <submittedName>
        <fullName evidence="9">40s ribosomal protein s29-a</fullName>
    </submittedName>
</protein>
<evidence type="ECO:0000256" key="2">
    <source>
        <dbReference type="ARBA" id="ARBA00009083"/>
    </source>
</evidence>
<dbReference type="InterPro" id="IPR039744">
    <property type="entry name" value="RIbosomal_uS14_euk_arc"/>
</dbReference>
<dbReference type="GO" id="GO:0008270">
    <property type="term" value="F:zinc ion binding"/>
    <property type="evidence" value="ECO:0007669"/>
    <property type="project" value="InterPro"/>
</dbReference>
<dbReference type="Gene3D" id="4.10.830.10">
    <property type="entry name" value="30s Ribosomal Protein S14, Chain N"/>
    <property type="match status" value="1"/>
</dbReference>
<name>A0A0P1BGJ5_9BASI</name>
<evidence type="ECO:0000256" key="7">
    <source>
        <dbReference type="ARBA" id="ARBA00022980"/>
    </source>
</evidence>
<dbReference type="InterPro" id="IPR018271">
    <property type="entry name" value="Ribosomal_uS14_CS"/>
</dbReference>
<keyword evidence="5" id="KW-0862">Zinc</keyword>
<evidence type="ECO:0000256" key="4">
    <source>
        <dbReference type="ARBA" id="ARBA00022730"/>
    </source>
</evidence>
<evidence type="ECO:0000313" key="10">
    <source>
        <dbReference type="Proteomes" id="UP000054845"/>
    </source>
</evidence>
<dbReference type="GO" id="GO:0003735">
    <property type="term" value="F:structural constituent of ribosome"/>
    <property type="evidence" value="ECO:0007669"/>
    <property type="project" value="InterPro"/>
</dbReference>
<comment type="cofactor">
    <cofactor evidence="1">
        <name>Zn(2+)</name>
        <dbReference type="ChEBI" id="CHEBI:29105"/>
    </cofactor>
</comment>
<sequence length="92" mass="10213">MPATARAGALEQLRSPKCNFFLLTSVKMAHKDVWFTHPRNNSKGGRQCRVCGNNGGIIRKYGLDICRQCFREKADAIGFVKPVNGFQAIKTA</sequence>
<evidence type="ECO:0000256" key="6">
    <source>
        <dbReference type="ARBA" id="ARBA00022884"/>
    </source>
</evidence>
<dbReference type="InterPro" id="IPR001209">
    <property type="entry name" value="Ribosomal_uS14"/>
</dbReference>